<keyword evidence="1" id="KW-0442">Lipid degradation</keyword>
<dbReference type="Gene3D" id="3.40.50.1820">
    <property type="entry name" value="alpha/beta hydrolase"/>
    <property type="match status" value="1"/>
</dbReference>
<evidence type="ECO:0000256" key="2">
    <source>
        <dbReference type="ARBA" id="ARBA00023098"/>
    </source>
</evidence>
<dbReference type="EMBL" id="CP093310">
    <property type="protein sequence ID" value="WXX24077.1"/>
    <property type="molecule type" value="Genomic_DNA"/>
</dbReference>
<dbReference type="InterPro" id="IPR029058">
    <property type="entry name" value="AB_hydrolase_fold"/>
</dbReference>
<gene>
    <name evidence="4" type="ORF">MN210_13535</name>
</gene>
<protein>
    <submittedName>
        <fullName evidence="4">Alpha/beta fold hydrolase</fullName>
    </submittedName>
</protein>
<dbReference type="PANTHER" id="PTHR11005">
    <property type="entry name" value="LYSOSOMAL ACID LIPASE-RELATED"/>
    <property type="match status" value="1"/>
</dbReference>
<accession>A0AAU6PUD8</accession>
<evidence type="ECO:0000313" key="5">
    <source>
        <dbReference type="Proteomes" id="UP000829560"/>
    </source>
</evidence>
<keyword evidence="4" id="KW-0378">Hydrolase</keyword>
<dbReference type="GO" id="GO:0016787">
    <property type="term" value="F:hydrolase activity"/>
    <property type="evidence" value="ECO:0007669"/>
    <property type="project" value="UniProtKB-KW"/>
</dbReference>
<sequence>MIHQTLNLVTTADHQQIAVWKITDNEAIKNPLNPSVDNHKRQNLLLLHGAFSDKGVCLGIASYFASLGYPCFIMEWRGHGSSSQPKTPYHLEDIAFYDIRATLDYLVNELNLDNLHCITHSGGGICLTMLLTRHTEYVDKISSITLFACQAFAAATTPVSYAKLLLSKAATRQMGIVRGKRLKLGTMNESYYLLSQWMDWNLNQNFSSYSPTPIRHQLKQAFNQRMHRLIDKRSGQGFQRRHTAVIPQQPFDYRTVMPYITTPTYAICAAGDSVAPPQGCLKFLQAFNNANNHFREFGIASGDLENYNHTRIFLSRNAAAEVWPTVLNWIEKHSR</sequence>
<reference evidence="4" key="1">
    <citation type="submission" date="2024-03" db="EMBL/GenBank/DDBJ databases">
        <title>Psychrobacter raelis sp. nov. isolated from a dog with peritonitis.</title>
        <authorList>
            <person name="Schiavone A."/>
            <person name="Manzulli V."/>
            <person name="Camarda A."/>
            <person name="Cafiero M.A."/>
            <person name="Vasco I."/>
            <person name="Marino L."/>
            <person name="Pennuzzi G."/>
            <person name="Serrecchia L."/>
            <person name="Galante D."/>
            <person name="Pugliese N."/>
        </authorList>
    </citation>
    <scope>NUCLEOTIDE SEQUENCE</scope>
    <source>
        <strain evidence="4">PraFG1</strain>
    </source>
</reference>
<feature type="domain" description="AB hydrolase-1" evidence="3">
    <location>
        <begin position="44"/>
        <end position="290"/>
    </location>
</feature>
<name>A0AAU6PUD8_9GAMM</name>
<proteinExistence type="predicted"/>
<dbReference type="KEGG" id="prae:MN210_13535"/>
<dbReference type="GO" id="GO:0016042">
    <property type="term" value="P:lipid catabolic process"/>
    <property type="evidence" value="ECO:0007669"/>
    <property type="project" value="UniProtKB-KW"/>
</dbReference>
<dbReference type="AlphaFoldDB" id="A0AAU6PUD8"/>
<dbReference type="RefSeq" id="WP_338412194.1">
    <property type="nucleotide sequence ID" value="NZ_CP093310.2"/>
</dbReference>
<evidence type="ECO:0000256" key="1">
    <source>
        <dbReference type="ARBA" id="ARBA00022963"/>
    </source>
</evidence>
<dbReference type="SUPFAM" id="SSF53474">
    <property type="entry name" value="alpha/beta-Hydrolases"/>
    <property type="match status" value="1"/>
</dbReference>
<keyword evidence="5" id="KW-1185">Reference proteome</keyword>
<organism evidence="4 5">
    <name type="scientific">Psychrobacter raelei</name>
    <dbReference type="NCBI Taxonomy" id="2565531"/>
    <lineage>
        <taxon>Bacteria</taxon>
        <taxon>Pseudomonadati</taxon>
        <taxon>Pseudomonadota</taxon>
        <taxon>Gammaproteobacteria</taxon>
        <taxon>Moraxellales</taxon>
        <taxon>Moraxellaceae</taxon>
        <taxon>Psychrobacter</taxon>
    </lineage>
</organism>
<dbReference type="Pfam" id="PF00561">
    <property type="entry name" value="Abhydrolase_1"/>
    <property type="match status" value="1"/>
</dbReference>
<dbReference type="InterPro" id="IPR000073">
    <property type="entry name" value="AB_hydrolase_1"/>
</dbReference>
<evidence type="ECO:0000259" key="3">
    <source>
        <dbReference type="Pfam" id="PF00561"/>
    </source>
</evidence>
<keyword evidence="2" id="KW-0443">Lipid metabolism</keyword>
<evidence type="ECO:0000313" key="4">
    <source>
        <dbReference type="EMBL" id="WXX24077.1"/>
    </source>
</evidence>
<dbReference type="Proteomes" id="UP000829560">
    <property type="component" value="Chromosome"/>
</dbReference>